<organism evidence="2 3">
    <name type="scientific">Paractinoplanes tereljensis</name>
    <dbReference type="NCBI Taxonomy" id="571912"/>
    <lineage>
        <taxon>Bacteria</taxon>
        <taxon>Bacillati</taxon>
        <taxon>Actinomycetota</taxon>
        <taxon>Actinomycetes</taxon>
        <taxon>Micromonosporales</taxon>
        <taxon>Micromonosporaceae</taxon>
        <taxon>Paractinoplanes</taxon>
    </lineage>
</organism>
<sequence>MSPPNISPGRTGAAVVLLGAALSLVGTTWDIQWHVDVGPDTFFTLPHLLLYSGSAVSGIASLVIVIAATAATRAGRTVGPEAGGRPVRVFGTFSAPLGFLVSGVGSASFLIFGLVDLWWHSIYGFDAVLDSPPHIALFTSISITMVGAVVICGSARATRWGRTGLLISLPILMLYSPITTNAFNALRLPFDAASAGMVLFVVMLLVLGRATLARTGAATAFAAVLGAMQLALWWFAPWAARTYADAVGLPLRDDVGGRPPQVPASIPMFLLAGAVLIDLAVWLGARNHWSARWVPQVAGAVSGLLIAATFMLQELLISTRPAPVAGQFVVETLIGGAFGAFAGFLGWRFAGVLRGEQPPAAAPVLRIQEAY</sequence>
<feature type="transmembrane region" description="Helical" evidence="1">
    <location>
        <begin position="297"/>
        <end position="316"/>
    </location>
</feature>
<name>A0A919TXV1_9ACTN</name>
<feature type="transmembrane region" description="Helical" evidence="1">
    <location>
        <begin position="328"/>
        <end position="347"/>
    </location>
</feature>
<evidence type="ECO:0000256" key="1">
    <source>
        <dbReference type="SAM" id="Phobius"/>
    </source>
</evidence>
<proteinExistence type="predicted"/>
<keyword evidence="3" id="KW-1185">Reference proteome</keyword>
<comment type="caution">
    <text evidence="2">The sequence shown here is derived from an EMBL/GenBank/DDBJ whole genome shotgun (WGS) entry which is preliminary data.</text>
</comment>
<protein>
    <submittedName>
        <fullName evidence="2">Uncharacterized protein</fullName>
    </submittedName>
</protein>
<dbReference type="AlphaFoldDB" id="A0A919TXV1"/>
<dbReference type="EMBL" id="BOMY01000064">
    <property type="protein sequence ID" value="GIF26751.1"/>
    <property type="molecule type" value="Genomic_DNA"/>
</dbReference>
<feature type="transmembrane region" description="Helical" evidence="1">
    <location>
        <begin position="165"/>
        <end position="186"/>
    </location>
</feature>
<feature type="transmembrane region" description="Helical" evidence="1">
    <location>
        <begin position="266"/>
        <end position="285"/>
    </location>
</feature>
<keyword evidence="1" id="KW-0812">Transmembrane</keyword>
<feature type="transmembrane region" description="Helical" evidence="1">
    <location>
        <begin position="12"/>
        <end position="29"/>
    </location>
</feature>
<feature type="transmembrane region" description="Helical" evidence="1">
    <location>
        <begin position="192"/>
        <end position="210"/>
    </location>
</feature>
<feature type="transmembrane region" description="Helical" evidence="1">
    <location>
        <begin position="135"/>
        <end position="153"/>
    </location>
</feature>
<feature type="transmembrane region" description="Helical" evidence="1">
    <location>
        <begin position="49"/>
        <end position="72"/>
    </location>
</feature>
<feature type="transmembrane region" description="Helical" evidence="1">
    <location>
        <begin position="217"/>
        <end position="236"/>
    </location>
</feature>
<reference evidence="2" key="1">
    <citation type="submission" date="2021-01" db="EMBL/GenBank/DDBJ databases">
        <title>Whole genome shotgun sequence of Actinoplanes tereljensis NBRC 105297.</title>
        <authorList>
            <person name="Komaki H."/>
            <person name="Tamura T."/>
        </authorList>
    </citation>
    <scope>NUCLEOTIDE SEQUENCE</scope>
    <source>
        <strain evidence="2">NBRC 105297</strain>
    </source>
</reference>
<evidence type="ECO:0000313" key="3">
    <source>
        <dbReference type="Proteomes" id="UP000623608"/>
    </source>
</evidence>
<keyword evidence="1" id="KW-1133">Transmembrane helix</keyword>
<keyword evidence="1" id="KW-0472">Membrane</keyword>
<gene>
    <name evidence="2" type="ORF">Ate02nite_94810</name>
</gene>
<dbReference type="RefSeq" id="WP_203814551.1">
    <property type="nucleotide sequence ID" value="NZ_BOMY01000064.1"/>
</dbReference>
<feature type="transmembrane region" description="Helical" evidence="1">
    <location>
        <begin position="93"/>
        <end position="115"/>
    </location>
</feature>
<dbReference type="Proteomes" id="UP000623608">
    <property type="component" value="Unassembled WGS sequence"/>
</dbReference>
<evidence type="ECO:0000313" key="2">
    <source>
        <dbReference type="EMBL" id="GIF26751.1"/>
    </source>
</evidence>
<accession>A0A919TXV1</accession>